<dbReference type="CDD" id="cd02440">
    <property type="entry name" value="AdoMet_MTases"/>
    <property type="match status" value="1"/>
</dbReference>
<feature type="binding site" evidence="5">
    <location>
        <position position="191"/>
    </location>
    <ligand>
        <name>S-adenosyl-L-methionine</name>
        <dbReference type="ChEBI" id="CHEBI:59789"/>
    </ligand>
</feature>
<dbReference type="GO" id="GO:0102559">
    <property type="term" value="F:peptide chain release factor N(5)-glutamine methyltransferase activity"/>
    <property type="evidence" value="ECO:0007669"/>
    <property type="project" value="UniProtKB-EC"/>
</dbReference>
<feature type="domain" description="Release factor glutamine methyltransferase N-terminal" evidence="7">
    <location>
        <begin position="10"/>
        <end position="79"/>
    </location>
</feature>
<feature type="domain" description="Methyltransferase small" evidence="6">
    <location>
        <begin position="106"/>
        <end position="202"/>
    </location>
</feature>
<dbReference type="AlphaFoldDB" id="A0A4P6PCS6"/>
<keyword evidence="2 5" id="KW-0808">Transferase</keyword>
<feature type="binding site" evidence="5">
    <location>
        <begin position="191"/>
        <end position="194"/>
    </location>
    <ligand>
        <name>substrate</name>
    </ligand>
</feature>
<dbReference type="InterPro" id="IPR007848">
    <property type="entry name" value="Small_mtfrase_dom"/>
</dbReference>
<dbReference type="Pfam" id="PF17827">
    <property type="entry name" value="PrmC_N"/>
    <property type="match status" value="1"/>
</dbReference>
<feature type="binding site" evidence="5">
    <location>
        <position position="147"/>
    </location>
    <ligand>
        <name>S-adenosyl-L-methionine</name>
        <dbReference type="ChEBI" id="CHEBI:59789"/>
    </ligand>
</feature>
<feature type="binding site" evidence="5">
    <location>
        <position position="175"/>
    </location>
    <ligand>
        <name>S-adenosyl-L-methionine</name>
        <dbReference type="ChEBI" id="CHEBI:59789"/>
    </ligand>
</feature>
<evidence type="ECO:0000256" key="1">
    <source>
        <dbReference type="ARBA" id="ARBA00022603"/>
    </source>
</evidence>
<dbReference type="InterPro" id="IPR002052">
    <property type="entry name" value="DNA_methylase_N6_adenine_CS"/>
</dbReference>
<dbReference type="Gene3D" id="3.40.50.150">
    <property type="entry name" value="Vaccinia Virus protein VP39"/>
    <property type="match status" value="1"/>
</dbReference>
<dbReference type="GO" id="GO:0003676">
    <property type="term" value="F:nucleic acid binding"/>
    <property type="evidence" value="ECO:0007669"/>
    <property type="project" value="InterPro"/>
</dbReference>
<dbReference type="HAMAP" id="MF_02126">
    <property type="entry name" value="RF_methyltr_PrmC"/>
    <property type="match status" value="1"/>
</dbReference>
<dbReference type="InterPro" id="IPR040758">
    <property type="entry name" value="PrmC_N"/>
</dbReference>
<dbReference type="GO" id="GO:0032259">
    <property type="term" value="P:methylation"/>
    <property type="evidence" value="ECO:0007669"/>
    <property type="project" value="UniProtKB-KW"/>
</dbReference>
<dbReference type="EC" id="2.1.1.297" evidence="5"/>
<keyword evidence="3 5" id="KW-0949">S-adenosyl-L-methionine</keyword>
<dbReference type="InterPro" id="IPR004556">
    <property type="entry name" value="HemK-like"/>
</dbReference>
<dbReference type="Pfam" id="PF05175">
    <property type="entry name" value="MTS"/>
    <property type="match status" value="1"/>
</dbReference>
<dbReference type="SUPFAM" id="SSF53335">
    <property type="entry name" value="S-adenosyl-L-methionine-dependent methyltransferases"/>
    <property type="match status" value="1"/>
</dbReference>
<evidence type="ECO:0000313" key="8">
    <source>
        <dbReference type="EMBL" id="QBG37575.1"/>
    </source>
</evidence>
<dbReference type="InterPro" id="IPR029063">
    <property type="entry name" value="SAM-dependent_MTases_sf"/>
</dbReference>
<keyword evidence="9" id="KW-1185">Reference proteome</keyword>
<dbReference type="InterPro" id="IPR019874">
    <property type="entry name" value="RF_methyltr_PrmC"/>
</dbReference>
<dbReference type="KEGG" id="lsd:EMK97_18495"/>
<comment type="catalytic activity">
    <reaction evidence="4 5">
        <text>L-glutaminyl-[peptide chain release factor] + S-adenosyl-L-methionine = N(5)-methyl-L-glutaminyl-[peptide chain release factor] + S-adenosyl-L-homocysteine + H(+)</text>
        <dbReference type="Rhea" id="RHEA:42896"/>
        <dbReference type="Rhea" id="RHEA-COMP:10271"/>
        <dbReference type="Rhea" id="RHEA-COMP:10272"/>
        <dbReference type="ChEBI" id="CHEBI:15378"/>
        <dbReference type="ChEBI" id="CHEBI:30011"/>
        <dbReference type="ChEBI" id="CHEBI:57856"/>
        <dbReference type="ChEBI" id="CHEBI:59789"/>
        <dbReference type="ChEBI" id="CHEBI:61891"/>
        <dbReference type="EC" id="2.1.1.297"/>
    </reaction>
</comment>
<dbReference type="NCBIfam" id="TIGR00536">
    <property type="entry name" value="hemK_fam"/>
    <property type="match status" value="1"/>
</dbReference>
<dbReference type="OrthoDB" id="9800643at2"/>
<accession>A0A4P6PCS6</accession>
<proteinExistence type="inferred from homology"/>
<evidence type="ECO:0000256" key="2">
    <source>
        <dbReference type="ARBA" id="ARBA00022679"/>
    </source>
</evidence>
<dbReference type="PANTHER" id="PTHR18895">
    <property type="entry name" value="HEMK METHYLTRANSFERASE"/>
    <property type="match status" value="1"/>
</dbReference>
<evidence type="ECO:0000256" key="3">
    <source>
        <dbReference type="ARBA" id="ARBA00022691"/>
    </source>
</evidence>
<comment type="function">
    <text evidence="5">Methylates the class 1 translation termination release factors RF1/PrfA and RF2/PrfB on the glutamine residue of the universally conserved GGQ motif.</text>
</comment>
<feature type="binding site" evidence="5">
    <location>
        <begin position="124"/>
        <end position="128"/>
    </location>
    <ligand>
        <name>S-adenosyl-L-methionine</name>
        <dbReference type="ChEBI" id="CHEBI:59789"/>
    </ligand>
</feature>
<dbReference type="Proteomes" id="UP000290244">
    <property type="component" value="Chromosome"/>
</dbReference>
<evidence type="ECO:0000313" key="9">
    <source>
        <dbReference type="Proteomes" id="UP000290244"/>
    </source>
</evidence>
<dbReference type="InterPro" id="IPR050320">
    <property type="entry name" value="N5-glutamine_MTase"/>
</dbReference>
<dbReference type="RefSeq" id="WP_130604236.1">
    <property type="nucleotide sequence ID" value="NZ_CP034759.1"/>
</dbReference>
<name>A0A4P6PCS6_9GAMM</name>
<evidence type="ECO:0000259" key="6">
    <source>
        <dbReference type="Pfam" id="PF05175"/>
    </source>
</evidence>
<evidence type="ECO:0000259" key="7">
    <source>
        <dbReference type="Pfam" id="PF17827"/>
    </source>
</evidence>
<evidence type="ECO:0000256" key="5">
    <source>
        <dbReference type="HAMAP-Rule" id="MF_02126"/>
    </source>
</evidence>
<organism evidence="8 9">
    <name type="scientific">Litorilituus sediminis</name>
    <dbReference type="NCBI Taxonomy" id="718192"/>
    <lineage>
        <taxon>Bacteria</taxon>
        <taxon>Pseudomonadati</taxon>
        <taxon>Pseudomonadota</taxon>
        <taxon>Gammaproteobacteria</taxon>
        <taxon>Alteromonadales</taxon>
        <taxon>Colwelliaceae</taxon>
        <taxon>Litorilituus</taxon>
    </lineage>
</organism>
<dbReference type="EMBL" id="CP034759">
    <property type="protein sequence ID" value="QBG37575.1"/>
    <property type="molecule type" value="Genomic_DNA"/>
</dbReference>
<reference evidence="8 9" key="1">
    <citation type="submission" date="2018-12" db="EMBL/GenBank/DDBJ databases">
        <title>Complete genome of Litorilituus sediminis.</title>
        <authorList>
            <person name="Liu A."/>
            <person name="Rong J."/>
        </authorList>
    </citation>
    <scope>NUCLEOTIDE SEQUENCE [LARGE SCALE GENOMIC DNA]</scope>
    <source>
        <strain evidence="8 9">JCM 17549</strain>
    </source>
</reference>
<comment type="similarity">
    <text evidence="5">Belongs to the protein N5-glutamine methyltransferase family. PrmC subfamily.</text>
</comment>
<dbReference type="FunFam" id="3.40.50.150:FF:000053">
    <property type="entry name" value="Release factor glutamine methyltransferase"/>
    <property type="match status" value="1"/>
</dbReference>
<sequence>MLVETPTLAQAIAYGHQQLMPSSDSAKLDAQLLLASVLDKELSYLLTWPEKVLSKAQRQAFLSLLSRRIEGEPIAYILGFKEFWSLPFKVSTATLIPRPDTETLIELVLVHFAEKAQLSCLDLGTGTGAIALSLASEMPTWHIDALDFSEDAVALAKFNAKQLNLPQVNIYQSDWFEKVPSNSQFDLIVSNPPYIDGDDVNLSQGDVRFEPKSALVADNNGLADIEHIAKQAKHYLKPQGRLYFEHGYQQGAAVRALLENLGYRAAQTVTDLNGHERISWAIFSHSHE</sequence>
<gene>
    <name evidence="5 8" type="primary">prmC</name>
    <name evidence="8" type="ORF">EMK97_18495</name>
</gene>
<dbReference type="PANTHER" id="PTHR18895:SF74">
    <property type="entry name" value="MTRF1L RELEASE FACTOR GLUTAMINE METHYLTRANSFERASE"/>
    <property type="match status" value="1"/>
</dbReference>
<keyword evidence="1 5" id="KW-0489">Methyltransferase</keyword>
<protein>
    <recommendedName>
        <fullName evidence="5">Release factor glutamine methyltransferase</fullName>
        <shortName evidence="5">RF MTase</shortName>
        <ecNumber evidence="5">2.1.1.297</ecNumber>
    </recommendedName>
    <alternativeName>
        <fullName evidence="5">N5-glutamine methyltransferase PrmC</fullName>
    </alternativeName>
    <alternativeName>
        <fullName evidence="5">Protein-(glutamine-N5) MTase PrmC</fullName>
    </alternativeName>
    <alternativeName>
        <fullName evidence="5">Protein-glutamine N-methyltransferase PrmC</fullName>
    </alternativeName>
</protein>
<dbReference type="NCBIfam" id="TIGR03534">
    <property type="entry name" value="RF_mod_PrmC"/>
    <property type="match status" value="1"/>
</dbReference>
<evidence type="ECO:0000256" key="4">
    <source>
        <dbReference type="ARBA" id="ARBA00048391"/>
    </source>
</evidence>
<dbReference type="Gene3D" id="1.10.8.10">
    <property type="entry name" value="DNA helicase RuvA subunit, C-terminal domain"/>
    <property type="match status" value="1"/>
</dbReference>
<dbReference type="PROSITE" id="PS00092">
    <property type="entry name" value="N6_MTASE"/>
    <property type="match status" value="1"/>
</dbReference>